<dbReference type="GO" id="GO:0020037">
    <property type="term" value="F:heme binding"/>
    <property type="evidence" value="ECO:0007669"/>
    <property type="project" value="InterPro"/>
</dbReference>
<organism evidence="8 9">
    <name type="scientific">Sphaerobolus stellatus (strain SS14)</name>
    <dbReference type="NCBI Taxonomy" id="990650"/>
    <lineage>
        <taxon>Eukaryota</taxon>
        <taxon>Fungi</taxon>
        <taxon>Dikarya</taxon>
        <taxon>Basidiomycota</taxon>
        <taxon>Agaricomycotina</taxon>
        <taxon>Agaricomycetes</taxon>
        <taxon>Phallomycetidae</taxon>
        <taxon>Geastrales</taxon>
        <taxon>Sphaerobolaceae</taxon>
        <taxon>Sphaerobolus</taxon>
    </lineage>
</organism>
<dbReference type="SUPFAM" id="SSF48264">
    <property type="entry name" value="Cytochrome P450"/>
    <property type="match status" value="1"/>
</dbReference>
<evidence type="ECO:0000256" key="2">
    <source>
        <dbReference type="ARBA" id="ARBA00010617"/>
    </source>
</evidence>
<evidence type="ECO:0000256" key="1">
    <source>
        <dbReference type="ARBA" id="ARBA00001971"/>
    </source>
</evidence>
<keyword evidence="3" id="KW-0349">Heme</keyword>
<dbReference type="GO" id="GO:0004497">
    <property type="term" value="F:monooxygenase activity"/>
    <property type="evidence" value="ECO:0007669"/>
    <property type="project" value="UniProtKB-KW"/>
</dbReference>
<dbReference type="EMBL" id="KN837355">
    <property type="protein sequence ID" value="KIJ26825.1"/>
    <property type="molecule type" value="Genomic_DNA"/>
</dbReference>
<dbReference type="OrthoDB" id="1844152at2759"/>
<dbReference type="GO" id="GO:0005506">
    <property type="term" value="F:iron ion binding"/>
    <property type="evidence" value="ECO:0007669"/>
    <property type="project" value="InterPro"/>
</dbReference>
<dbReference type="HOGENOM" id="CLU_001570_21_4_1"/>
<evidence type="ECO:0000256" key="4">
    <source>
        <dbReference type="ARBA" id="ARBA00022723"/>
    </source>
</evidence>
<comment type="cofactor">
    <cofactor evidence="1">
        <name>heme</name>
        <dbReference type="ChEBI" id="CHEBI:30413"/>
    </cofactor>
</comment>
<keyword evidence="7" id="KW-0503">Monooxygenase</keyword>
<feature type="non-terminal residue" evidence="8">
    <location>
        <position position="1"/>
    </location>
</feature>
<evidence type="ECO:0000313" key="8">
    <source>
        <dbReference type="EMBL" id="KIJ26825.1"/>
    </source>
</evidence>
<evidence type="ECO:0000313" key="9">
    <source>
        <dbReference type="Proteomes" id="UP000054279"/>
    </source>
</evidence>
<dbReference type="Gene3D" id="1.10.630.10">
    <property type="entry name" value="Cytochrome P450"/>
    <property type="match status" value="1"/>
</dbReference>
<dbReference type="InterPro" id="IPR050364">
    <property type="entry name" value="Cytochrome_P450_fung"/>
</dbReference>
<evidence type="ECO:0000256" key="6">
    <source>
        <dbReference type="ARBA" id="ARBA00023004"/>
    </source>
</evidence>
<gene>
    <name evidence="8" type="ORF">M422DRAFT_88700</name>
</gene>
<keyword evidence="6" id="KW-0408">Iron</keyword>
<evidence type="ECO:0000256" key="3">
    <source>
        <dbReference type="ARBA" id="ARBA00022617"/>
    </source>
</evidence>
<dbReference type="GO" id="GO:0016705">
    <property type="term" value="F:oxidoreductase activity, acting on paired donors, with incorporation or reduction of molecular oxygen"/>
    <property type="evidence" value="ECO:0007669"/>
    <property type="project" value="InterPro"/>
</dbReference>
<name>A0A0C9UNF9_SPHS4</name>
<reference evidence="8 9" key="1">
    <citation type="submission" date="2014-06" db="EMBL/GenBank/DDBJ databases">
        <title>Evolutionary Origins and Diversification of the Mycorrhizal Mutualists.</title>
        <authorList>
            <consortium name="DOE Joint Genome Institute"/>
            <consortium name="Mycorrhizal Genomics Consortium"/>
            <person name="Kohler A."/>
            <person name="Kuo A."/>
            <person name="Nagy L.G."/>
            <person name="Floudas D."/>
            <person name="Copeland A."/>
            <person name="Barry K.W."/>
            <person name="Cichocki N."/>
            <person name="Veneault-Fourrey C."/>
            <person name="LaButti K."/>
            <person name="Lindquist E.A."/>
            <person name="Lipzen A."/>
            <person name="Lundell T."/>
            <person name="Morin E."/>
            <person name="Murat C."/>
            <person name="Riley R."/>
            <person name="Ohm R."/>
            <person name="Sun H."/>
            <person name="Tunlid A."/>
            <person name="Henrissat B."/>
            <person name="Grigoriev I.V."/>
            <person name="Hibbett D.S."/>
            <person name="Martin F."/>
        </authorList>
    </citation>
    <scope>NUCLEOTIDE SEQUENCE [LARGE SCALE GENOMIC DNA]</scope>
    <source>
        <strain evidence="8 9">SS14</strain>
    </source>
</reference>
<dbReference type="InterPro" id="IPR036396">
    <property type="entry name" value="Cyt_P450_sf"/>
</dbReference>
<evidence type="ECO:0000256" key="7">
    <source>
        <dbReference type="ARBA" id="ARBA00023033"/>
    </source>
</evidence>
<proteinExistence type="inferred from homology"/>
<dbReference type="AlphaFoldDB" id="A0A0C9UNF9"/>
<keyword evidence="9" id="KW-1185">Reference proteome</keyword>
<protein>
    <submittedName>
        <fullName evidence="8">Uncharacterized protein</fullName>
    </submittedName>
</protein>
<evidence type="ECO:0000256" key="5">
    <source>
        <dbReference type="ARBA" id="ARBA00023002"/>
    </source>
</evidence>
<keyword evidence="5" id="KW-0560">Oxidoreductase</keyword>
<dbReference type="Proteomes" id="UP000054279">
    <property type="component" value="Unassembled WGS sequence"/>
</dbReference>
<keyword evidence="4" id="KW-0479">Metal-binding</keyword>
<sequence length="69" mass="8142">LIGNYLDIPKTKEWLNLDKWFKEHGDIVYYQLFGKGILALGSLKRCHEIFEKRSGIYSSRPELIMLNKL</sequence>
<feature type="non-terminal residue" evidence="8">
    <location>
        <position position="69"/>
    </location>
</feature>
<dbReference type="PANTHER" id="PTHR46300">
    <property type="entry name" value="P450, PUTATIVE (EUROFUNG)-RELATED-RELATED"/>
    <property type="match status" value="1"/>
</dbReference>
<accession>A0A0C9UNF9</accession>
<comment type="similarity">
    <text evidence="2">Belongs to the cytochrome P450 family.</text>
</comment>